<gene>
    <name evidence="2" type="ORF">MHBO_002132</name>
</gene>
<feature type="compositionally biased region" description="Low complexity" evidence="1">
    <location>
        <begin position="559"/>
        <end position="572"/>
    </location>
</feature>
<dbReference type="Proteomes" id="UP001439008">
    <property type="component" value="Unassembled WGS sequence"/>
</dbReference>
<evidence type="ECO:0000313" key="2">
    <source>
        <dbReference type="EMBL" id="MES1920467.1"/>
    </source>
</evidence>
<name>A0ABV2AMD6_9EUKA</name>
<evidence type="ECO:0000256" key="1">
    <source>
        <dbReference type="SAM" id="MobiDB-lite"/>
    </source>
</evidence>
<dbReference type="EMBL" id="JBDODL010000686">
    <property type="protein sequence ID" value="MES1920467.1"/>
    <property type="molecule type" value="Genomic_DNA"/>
</dbReference>
<reference evidence="2 3" key="1">
    <citation type="journal article" date="2024" name="BMC Biol.">
        <title>Comparative genomics of Ascetosporea gives new insight into the evolutionary basis for animal parasitism in Rhizaria.</title>
        <authorList>
            <person name="Hiltunen Thoren M."/>
            <person name="Onut-Brannstrom I."/>
            <person name="Alfjorden A."/>
            <person name="Peckova H."/>
            <person name="Swords F."/>
            <person name="Hooper C."/>
            <person name="Holzer A.S."/>
            <person name="Bass D."/>
            <person name="Burki F."/>
        </authorList>
    </citation>
    <scope>NUCLEOTIDE SEQUENCE [LARGE SCALE GENOMIC DNA]</scope>
    <source>
        <strain evidence="2">20-A016</strain>
    </source>
</reference>
<protein>
    <recommendedName>
        <fullName evidence="4">PDZ domain-containing protein</fullName>
    </recommendedName>
</protein>
<proteinExistence type="predicted"/>
<accession>A0ABV2AMD6</accession>
<evidence type="ECO:0008006" key="4">
    <source>
        <dbReference type="Google" id="ProtNLM"/>
    </source>
</evidence>
<comment type="caution">
    <text evidence="2">The sequence shown here is derived from an EMBL/GenBank/DDBJ whole genome shotgun (WGS) entry which is preliminary data.</text>
</comment>
<organism evidence="2 3">
    <name type="scientific">Bonamia ostreae</name>
    <dbReference type="NCBI Taxonomy" id="126728"/>
    <lineage>
        <taxon>Eukaryota</taxon>
        <taxon>Sar</taxon>
        <taxon>Rhizaria</taxon>
        <taxon>Endomyxa</taxon>
        <taxon>Ascetosporea</taxon>
        <taxon>Haplosporida</taxon>
        <taxon>Bonamia</taxon>
    </lineage>
</organism>
<keyword evidence="3" id="KW-1185">Reference proteome</keyword>
<feature type="region of interest" description="Disordered" evidence="1">
    <location>
        <begin position="510"/>
        <end position="572"/>
    </location>
</feature>
<sequence>MVPCDRVSYTKLDEYGRKVVSLKGIDKKVYPASVMMEDDHYNIAFLRPYDLPQKAKKDAINLKPFENDVKFYKAAPVNTKLVTKYFVDQSGNCKDAAGVISTIRSNAFGLSDHVGLLSFVENQFGEMTPGAALYNENMRFSGMAMGLQQEGFAVLPAPLIEMALYRFKCQRSVDNSLNTQISHLFSNIKCQPVDESTAGLLNVPLGNGVRVSKNIGALKADDVILAVNGQSIDNTGNVKIAIVENDSTLYDIPWGVFSTIVTPEKPNLLLSVRRNGQNLEIKHKCTYNRDMIPKDDVSINNDYLETYGMVVKVVNLAEVVTNLQKNMIGINEMEAFTDDSRRDKDQMALEIDVNNASPHFQEISQLQGKLLYSVNGVPVNSVLDIAVALETPINRGAKNFIEFKSTDDYVLHVENERFRTDEKSSLKKYPNQKFRSQTLQQINCPKCATANPLVSSNRLICRVEKCRQKVADFELTENGVKMNVIRPNAALLGNLPKPKAEFHANEINDGETDKLQKMPPYLGNNGQPGERPAQPEVPQNPGLNGPYGTNPGQTEIPSQNQQPTIPGEQQQQGIPANRIQIIPAQMAKKETKNTNRILKSSKIVFSGTSSMI</sequence>
<evidence type="ECO:0000313" key="3">
    <source>
        <dbReference type="Proteomes" id="UP001439008"/>
    </source>
</evidence>